<keyword evidence="2" id="KW-1185">Reference proteome</keyword>
<protein>
    <submittedName>
        <fullName evidence="1">Uncharacterized protein</fullName>
    </submittedName>
</protein>
<organism evidence="1 2">
    <name type="scientific">Inconstantimicrobium mannanitabidum</name>
    <dbReference type="NCBI Taxonomy" id="1604901"/>
    <lineage>
        <taxon>Bacteria</taxon>
        <taxon>Bacillati</taxon>
        <taxon>Bacillota</taxon>
        <taxon>Clostridia</taxon>
        <taxon>Eubacteriales</taxon>
        <taxon>Clostridiaceae</taxon>
        <taxon>Inconstantimicrobium</taxon>
    </lineage>
</organism>
<name>A0ACB5RB16_9CLOT</name>
<evidence type="ECO:0000313" key="2">
    <source>
        <dbReference type="Proteomes" id="UP001058074"/>
    </source>
</evidence>
<comment type="caution">
    <text evidence="1">The sequence shown here is derived from an EMBL/GenBank/DDBJ whole genome shotgun (WGS) entry which is preliminary data.</text>
</comment>
<reference evidence="1" key="1">
    <citation type="journal article" date="2025" name="Int. J. Syst. Evol. Microbiol.">
        <title>Inconstantimicrobium mannanitabidum sp. nov., a novel member of the family Clostridiaceae isolated from anoxic soil under the treatment of reductive soil disinfestation.</title>
        <authorList>
            <person name="Ueki A."/>
            <person name="Tonouchi A."/>
            <person name="Honma S."/>
            <person name="Kaku N."/>
            <person name="Ueki K."/>
        </authorList>
    </citation>
    <scope>NUCLEOTIDE SEQUENCE</scope>
    <source>
        <strain evidence="1">TW13</strain>
    </source>
</reference>
<sequence length="164" mass="19023">MHSGVWAGVRVFVIDKENRVLMVKHRQEEQGKVDEFWVIPGGGVEYGEYTMDGGIREVKEETGLDIKINRLLWTVEEKSQYGVKHTNYFLGEIVGGNLALGYDPEFDVNSQILNDVSFFTKEEIKRIPKAYPEVLHNEFWEVIEQGLFNHDIWRKWNSSGFGIE</sequence>
<proteinExistence type="predicted"/>
<evidence type="ECO:0000313" key="1">
    <source>
        <dbReference type="EMBL" id="GKX66390.1"/>
    </source>
</evidence>
<gene>
    <name evidence="1" type="ORF">rsdtw13_16480</name>
</gene>
<dbReference type="Proteomes" id="UP001058074">
    <property type="component" value="Unassembled WGS sequence"/>
</dbReference>
<dbReference type="EMBL" id="BROD01000001">
    <property type="protein sequence ID" value="GKX66390.1"/>
    <property type="molecule type" value="Genomic_DNA"/>
</dbReference>
<accession>A0ACB5RB16</accession>